<sequence length="199" mass="21459">MVTTATAITGPPIPSWDFSSVKANAYNMATVGLNNKNASIHREARENLGTPAAIFMASEIGQNSTIIGRTSARIIISIHWIRTTRTIMPENIIDIAPALATNAAGSFSRASLTLSLSHCAILRIHPAILSLAVIIHAINAEPPVETIMTRARLCIIRRRSSPRAFHIALPPAMRIPITAQIHTIGPVATFIQSIVSFQD</sequence>
<proteinExistence type="predicted"/>
<name>A0A2Z5QW94_9MICC</name>
<gene>
    <name evidence="1" type="ORF">RA11412_0351</name>
</gene>
<evidence type="ECO:0000313" key="1">
    <source>
        <dbReference type="EMBL" id="BAV86650.1"/>
    </source>
</evidence>
<reference evidence="1 2" key="1">
    <citation type="submission" date="2016-10" db="EMBL/GenBank/DDBJ databases">
        <title>Genome sequence of Rothia aeria strain JCM11412.</title>
        <authorList>
            <person name="Nambu T."/>
        </authorList>
    </citation>
    <scope>NUCLEOTIDE SEQUENCE [LARGE SCALE GENOMIC DNA]</scope>
    <source>
        <strain evidence="1 2">JCM 11412</strain>
    </source>
</reference>
<dbReference type="Proteomes" id="UP000250241">
    <property type="component" value="Chromosome"/>
</dbReference>
<keyword evidence="2" id="KW-1185">Reference proteome</keyword>
<organism evidence="1 2">
    <name type="scientific">Rothia aeria</name>
    <dbReference type="NCBI Taxonomy" id="172042"/>
    <lineage>
        <taxon>Bacteria</taxon>
        <taxon>Bacillati</taxon>
        <taxon>Actinomycetota</taxon>
        <taxon>Actinomycetes</taxon>
        <taxon>Micrococcales</taxon>
        <taxon>Micrococcaceae</taxon>
        <taxon>Rothia</taxon>
    </lineage>
</organism>
<accession>A0A2Z5QW94</accession>
<protein>
    <submittedName>
        <fullName evidence="1">Uncharacterized protein</fullName>
    </submittedName>
</protein>
<dbReference type="EMBL" id="AP017895">
    <property type="protein sequence ID" value="BAV86650.1"/>
    <property type="molecule type" value="Genomic_DNA"/>
</dbReference>
<dbReference type="KEGG" id="raj:RA11412_0351"/>
<dbReference type="AlphaFoldDB" id="A0A2Z5QW94"/>
<evidence type="ECO:0000313" key="2">
    <source>
        <dbReference type="Proteomes" id="UP000250241"/>
    </source>
</evidence>